<dbReference type="Pfam" id="PF05721">
    <property type="entry name" value="PhyH"/>
    <property type="match status" value="1"/>
</dbReference>
<proteinExistence type="predicted"/>
<dbReference type="GO" id="GO:0005506">
    <property type="term" value="F:iron ion binding"/>
    <property type="evidence" value="ECO:0007669"/>
    <property type="project" value="UniProtKB-ARBA"/>
</dbReference>
<dbReference type="PANTHER" id="PTHR20883">
    <property type="entry name" value="PHYTANOYL-COA DIOXYGENASE DOMAIN CONTAINING 1"/>
    <property type="match status" value="1"/>
</dbReference>
<dbReference type="PANTHER" id="PTHR20883:SF46">
    <property type="entry name" value="PHYTANOYL-COA HYDROXYLASE"/>
    <property type="match status" value="1"/>
</dbReference>
<dbReference type="Proteomes" id="UP000520814">
    <property type="component" value="Unassembled WGS sequence"/>
</dbReference>
<organism evidence="1 2">
    <name type="scientific">Armatimonas rosea</name>
    <dbReference type="NCBI Taxonomy" id="685828"/>
    <lineage>
        <taxon>Bacteria</taxon>
        <taxon>Bacillati</taxon>
        <taxon>Armatimonadota</taxon>
        <taxon>Armatimonadia</taxon>
        <taxon>Armatimonadales</taxon>
        <taxon>Armatimonadaceae</taxon>
        <taxon>Armatimonas</taxon>
    </lineage>
</organism>
<keyword evidence="1" id="KW-0560">Oxidoreductase</keyword>
<dbReference type="GO" id="GO:0016706">
    <property type="term" value="F:2-oxoglutarate-dependent dioxygenase activity"/>
    <property type="evidence" value="ECO:0007669"/>
    <property type="project" value="UniProtKB-ARBA"/>
</dbReference>
<protein>
    <submittedName>
        <fullName evidence="1">Ectoine hydroxylase-related dioxygenase (Phytanoyl-CoA dioxygenase family)</fullName>
    </submittedName>
</protein>
<reference evidence="1 2" key="1">
    <citation type="submission" date="2020-08" db="EMBL/GenBank/DDBJ databases">
        <title>Genomic Encyclopedia of Type Strains, Phase IV (KMG-IV): sequencing the most valuable type-strain genomes for metagenomic binning, comparative biology and taxonomic classification.</title>
        <authorList>
            <person name="Goeker M."/>
        </authorList>
    </citation>
    <scope>NUCLEOTIDE SEQUENCE [LARGE SCALE GENOMIC DNA]</scope>
    <source>
        <strain evidence="1 2">DSM 23562</strain>
    </source>
</reference>
<evidence type="ECO:0000313" key="1">
    <source>
        <dbReference type="EMBL" id="MBB6048718.1"/>
    </source>
</evidence>
<gene>
    <name evidence="1" type="ORF">HNQ39_000480</name>
</gene>
<sequence length="242" mass="26980">MVTDEQIAAFRTQGFVHIPSVISRDEAAHFYEAALDYAHRNPPLSHRPVFDQHVNVWTEDAAMRELTLHPNLAAAAKALNGTPLRLWHDQILIKQPHNNAATEFHQDQPYWPHTTSPNPISAWIALCDVPVEKGCMTFLPGSFKHTDLPAQSLADPRSLFGIEPEFIWFPRVTVPLKAGDCTFHHGRCAHMATPNLTDDPRVAHIVIFMEHSTTYSGKPHVVTDPLGLTVGEPLAGTLFPEI</sequence>
<keyword evidence="1" id="KW-0223">Dioxygenase</keyword>
<dbReference type="EMBL" id="JACHGW010000001">
    <property type="protein sequence ID" value="MBB6048718.1"/>
    <property type="molecule type" value="Genomic_DNA"/>
</dbReference>
<dbReference type="Gene3D" id="2.60.120.620">
    <property type="entry name" value="q2cbj1_9rhob like domain"/>
    <property type="match status" value="1"/>
</dbReference>
<name>A0A7W9SMS5_ARMRO</name>
<dbReference type="RefSeq" id="WP_184192353.1">
    <property type="nucleotide sequence ID" value="NZ_JACHGW010000001.1"/>
</dbReference>
<dbReference type="AlphaFoldDB" id="A0A7W9SMS5"/>
<dbReference type="SUPFAM" id="SSF51197">
    <property type="entry name" value="Clavaminate synthase-like"/>
    <property type="match status" value="1"/>
</dbReference>
<dbReference type="InterPro" id="IPR008775">
    <property type="entry name" value="Phytyl_CoA_dOase-like"/>
</dbReference>
<comment type="caution">
    <text evidence="1">The sequence shown here is derived from an EMBL/GenBank/DDBJ whole genome shotgun (WGS) entry which is preliminary data.</text>
</comment>
<evidence type="ECO:0000313" key="2">
    <source>
        <dbReference type="Proteomes" id="UP000520814"/>
    </source>
</evidence>
<keyword evidence="2" id="KW-1185">Reference proteome</keyword>
<accession>A0A7W9SMS5</accession>